<feature type="region of interest" description="Disordered" evidence="1">
    <location>
        <begin position="30"/>
        <end position="150"/>
    </location>
</feature>
<sequence length="150" mass="17257">MCIFECLISGYHGEKIDARRKPKLLRKVVEPQVHEEEAKAEKEKIDARRKPKLLRKVVEPQVHEEPKTPSKKDKFFLVLSDSDEEYEDEDVGEEVEGDEEYEDEDDNIDVGEEVEGDGEHETDDDDNGGDVVARDADDLSVPKFNNIFHE</sequence>
<evidence type="ECO:0000256" key="1">
    <source>
        <dbReference type="SAM" id="MobiDB-lite"/>
    </source>
</evidence>
<gene>
    <name evidence="2" type="ORF">R1sor_014940</name>
</gene>
<name>A0ABD3HF24_9MARC</name>
<keyword evidence="3" id="KW-1185">Reference proteome</keyword>
<reference evidence="2 3" key="1">
    <citation type="submission" date="2024-09" db="EMBL/GenBank/DDBJ databases">
        <title>Chromosome-scale assembly of Riccia sorocarpa.</title>
        <authorList>
            <person name="Paukszto L."/>
        </authorList>
    </citation>
    <scope>NUCLEOTIDE SEQUENCE [LARGE SCALE GENOMIC DNA]</scope>
    <source>
        <strain evidence="2">LP-2024</strain>
        <tissue evidence="2">Aerial parts of the thallus</tissue>
    </source>
</reference>
<feature type="compositionally biased region" description="Basic and acidic residues" evidence="1">
    <location>
        <begin position="56"/>
        <end position="75"/>
    </location>
</feature>
<comment type="caution">
    <text evidence="2">The sequence shown here is derived from an EMBL/GenBank/DDBJ whole genome shotgun (WGS) entry which is preliminary data.</text>
</comment>
<evidence type="ECO:0000313" key="2">
    <source>
        <dbReference type="EMBL" id="KAL3688631.1"/>
    </source>
</evidence>
<protein>
    <submittedName>
        <fullName evidence="2">Uncharacterized protein</fullName>
    </submittedName>
</protein>
<dbReference type="Proteomes" id="UP001633002">
    <property type="component" value="Unassembled WGS sequence"/>
</dbReference>
<organism evidence="2 3">
    <name type="scientific">Riccia sorocarpa</name>
    <dbReference type="NCBI Taxonomy" id="122646"/>
    <lineage>
        <taxon>Eukaryota</taxon>
        <taxon>Viridiplantae</taxon>
        <taxon>Streptophyta</taxon>
        <taxon>Embryophyta</taxon>
        <taxon>Marchantiophyta</taxon>
        <taxon>Marchantiopsida</taxon>
        <taxon>Marchantiidae</taxon>
        <taxon>Marchantiales</taxon>
        <taxon>Ricciaceae</taxon>
        <taxon>Riccia</taxon>
    </lineage>
</organism>
<proteinExistence type="predicted"/>
<accession>A0ABD3HF24</accession>
<dbReference type="AlphaFoldDB" id="A0ABD3HF24"/>
<feature type="compositionally biased region" description="Basic and acidic residues" evidence="1">
    <location>
        <begin position="30"/>
        <end position="48"/>
    </location>
</feature>
<feature type="compositionally biased region" description="Acidic residues" evidence="1">
    <location>
        <begin position="81"/>
        <end position="128"/>
    </location>
</feature>
<dbReference type="EMBL" id="JBJQOH010000004">
    <property type="protein sequence ID" value="KAL3688631.1"/>
    <property type="molecule type" value="Genomic_DNA"/>
</dbReference>
<evidence type="ECO:0000313" key="3">
    <source>
        <dbReference type="Proteomes" id="UP001633002"/>
    </source>
</evidence>